<dbReference type="Proteomes" id="UP001185069">
    <property type="component" value="Unassembled WGS sequence"/>
</dbReference>
<dbReference type="RefSeq" id="WP_309799815.1">
    <property type="nucleotide sequence ID" value="NZ_BAAAHY010000003.1"/>
</dbReference>
<evidence type="ECO:0000313" key="1">
    <source>
        <dbReference type="EMBL" id="MDR6270628.1"/>
    </source>
</evidence>
<accession>A0ABU1JE46</accession>
<evidence type="ECO:0000313" key="2">
    <source>
        <dbReference type="Proteomes" id="UP001185069"/>
    </source>
</evidence>
<keyword evidence="2" id="KW-1185">Reference proteome</keyword>
<comment type="caution">
    <text evidence="1">The sequence shown here is derived from an EMBL/GenBank/DDBJ whole genome shotgun (WGS) entry which is preliminary data.</text>
</comment>
<gene>
    <name evidence="1" type="ORF">JOE69_002866</name>
</gene>
<sequence length="176" mass="19525">MSKYAQNTSVDSATLRAEIERTLARYGASSFMYGWEAERAAIGFTAAGKQVRFVLPMPDREAREFTHTPAKGLRRDATGIAVEYERAVRQRWRALALVVKAKLEAVEAGIVTFEEEFFAHLVLPGGKTVFQEAAPAVEMAIEQGVLRPLLSLPRSADFERQVDPDAEISGRSEPVR</sequence>
<protein>
    <submittedName>
        <fullName evidence="1">Uncharacterized protein</fullName>
    </submittedName>
</protein>
<proteinExistence type="predicted"/>
<dbReference type="EMBL" id="JAVDQF010000001">
    <property type="protein sequence ID" value="MDR6270628.1"/>
    <property type="molecule type" value="Genomic_DNA"/>
</dbReference>
<name>A0ABU1JE46_9MICC</name>
<reference evidence="1 2" key="1">
    <citation type="submission" date="2023-07" db="EMBL/GenBank/DDBJ databases">
        <title>Sequencing the genomes of 1000 actinobacteria strains.</title>
        <authorList>
            <person name="Klenk H.-P."/>
        </authorList>
    </citation>
    <scope>NUCLEOTIDE SEQUENCE [LARGE SCALE GENOMIC DNA]</scope>
    <source>
        <strain evidence="1 2">DSM 14555</strain>
    </source>
</reference>
<organism evidence="1 2">
    <name type="scientific">Arthrobacter russicus</name>
    <dbReference type="NCBI Taxonomy" id="172040"/>
    <lineage>
        <taxon>Bacteria</taxon>
        <taxon>Bacillati</taxon>
        <taxon>Actinomycetota</taxon>
        <taxon>Actinomycetes</taxon>
        <taxon>Micrococcales</taxon>
        <taxon>Micrococcaceae</taxon>
        <taxon>Arthrobacter</taxon>
    </lineage>
</organism>